<dbReference type="RefSeq" id="XP_002681522.1">
    <property type="nucleotide sequence ID" value="XM_002681476.1"/>
</dbReference>
<dbReference type="SUPFAM" id="SSF48065">
    <property type="entry name" value="DBL homology domain (DH-domain)"/>
    <property type="match status" value="1"/>
</dbReference>
<feature type="region of interest" description="Disordered" evidence="2">
    <location>
        <begin position="582"/>
        <end position="610"/>
    </location>
</feature>
<name>D2V3I4_NAEGR</name>
<protein>
    <submittedName>
        <fullName evidence="5">RabGTPase-activating protein</fullName>
    </submittedName>
</protein>
<dbReference type="GO" id="GO:0031267">
    <property type="term" value="F:small GTPase binding"/>
    <property type="evidence" value="ECO:0007669"/>
    <property type="project" value="TreeGrafter"/>
</dbReference>
<evidence type="ECO:0000313" key="6">
    <source>
        <dbReference type="Proteomes" id="UP000006671"/>
    </source>
</evidence>
<evidence type="ECO:0000313" key="5">
    <source>
        <dbReference type="EMBL" id="EFC48778.1"/>
    </source>
</evidence>
<dbReference type="InterPro" id="IPR050302">
    <property type="entry name" value="Rab_GAP_TBC_domain"/>
</dbReference>
<reference evidence="5 6" key="1">
    <citation type="journal article" date="2010" name="Cell">
        <title>The genome of Naegleria gruberi illuminates early eukaryotic versatility.</title>
        <authorList>
            <person name="Fritz-Laylin L.K."/>
            <person name="Prochnik S.E."/>
            <person name="Ginger M.L."/>
            <person name="Dacks J.B."/>
            <person name="Carpenter M.L."/>
            <person name="Field M.C."/>
            <person name="Kuo A."/>
            <person name="Paredez A."/>
            <person name="Chapman J."/>
            <person name="Pham J."/>
            <person name="Shu S."/>
            <person name="Neupane R."/>
            <person name="Cipriano M."/>
            <person name="Mancuso J."/>
            <person name="Tu H."/>
            <person name="Salamov A."/>
            <person name="Lindquist E."/>
            <person name="Shapiro H."/>
            <person name="Lucas S."/>
            <person name="Grigoriev I.V."/>
            <person name="Cande W.Z."/>
            <person name="Fulton C."/>
            <person name="Rokhsar D.S."/>
            <person name="Dawson S.C."/>
        </authorList>
    </citation>
    <scope>NUCLEOTIDE SEQUENCE [LARGE SCALE GENOMIC DNA]</scope>
    <source>
        <strain evidence="5 6">NEG-M</strain>
    </source>
</reference>
<dbReference type="InParanoid" id="D2V3I4"/>
<dbReference type="InterPro" id="IPR035899">
    <property type="entry name" value="DBL_dom_sf"/>
</dbReference>
<dbReference type="EMBL" id="GG738850">
    <property type="protein sequence ID" value="EFC48778.1"/>
    <property type="molecule type" value="Genomic_DNA"/>
</dbReference>
<feature type="domain" description="DH" evidence="3">
    <location>
        <begin position="1009"/>
        <end position="1276"/>
    </location>
</feature>
<feature type="region of interest" description="Disordered" evidence="2">
    <location>
        <begin position="725"/>
        <end position="744"/>
    </location>
</feature>
<evidence type="ECO:0000259" key="4">
    <source>
        <dbReference type="PROSITE" id="PS50086"/>
    </source>
</evidence>
<dbReference type="Proteomes" id="UP000006671">
    <property type="component" value="Unassembled WGS sequence"/>
</dbReference>
<dbReference type="PROSITE" id="PS50086">
    <property type="entry name" value="TBC_RABGAP"/>
    <property type="match status" value="1"/>
</dbReference>
<dbReference type="GO" id="GO:0005096">
    <property type="term" value="F:GTPase activator activity"/>
    <property type="evidence" value="ECO:0007669"/>
    <property type="project" value="TreeGrafter"/>
</dbReference>
<dbReference type="STRING" id="5762.D2V3I4"/>
<dbReference type="PANTHER" id="PTHR47219">
    <property type="entry name" value="RAB GTPASE-ACTIVATING PROTEIN 1-LIKE"/>
    <property type="match status" value="1"/>
</dbReference>
<dbReference type="KEGG" id="ngr:NAEGRDRAFT_63374"/>
<dbReference type="Pfam" id="PF00621">
    <property type="entry name" value="RhoGEF"/>
    <property type="match status" value="1"/>
</dbReference>
<dbReference type="Gene3D" id="1.25.10.10">
    <property type="entry name" value="Leucine-rich Repeat Variant"/>
    <property type="match status" value="2"/>
</dbReference>
<accession>D2V3I4</accession>
<feature type="region of interest" description="Disordered" evidence="2">
    <location>
        <begin position="979"/>
        <end position="1003"/>
    </location>
</feature>
<dbReference type="SUPFAM" id="SSF48371">
    <property type="entry name" value="ARM repeat"/>
    <property type="match status" value="2"/>
</dbReference>
<dbReference type="Gene3D" id="1.20.900.10">
    <property type="entry name" value="Dbl homology (DH) domain"/>
    <property type="match status" value="1"/>
</dbReference>
<keyword evidence="6" id="KW-1185">Reference proteome</keyword>
<dbReference type="Gene3D" id="1.10.472.80">
    <property type="entry name" value="Ypt/Rab-GAP domain of gyp1p, domain 3"/>
    <property type="match status" value="1"/>
</dbReference>
<dbReference type="InterPro" id="IPR000219">
    <property type="entry name" value="DH_dom"/>
</dbReference>
<gene>
    <name evidence="5" type="ORF">NAEGRDRAFT_63374</name>
</gene>
<dbReference type="InterPro" id="IPR035969">
    <property type="entry name" value="Rab-GAP_TBC_sf"/>
</dbReference>
<dbReference type="Gene3D" id="1.10.8.270">
    <property type="entry name" value="putative rabgap domain of human tbc1 domain family member 14 like domains"/>
    <property type="match status" value="1"/>
</dbReference>
<dbReference type="InterPro" id="IPR000225">
    <property type="entry name" value="Armadillo"/>
</dbReference>
<sequence length="1636" mass="185553">MNIEKLCSLEGTTPSDDHKKRSQIAGMFQKLIKEENDVKELEKHNGFANITNLIASSDATTRKRAVATLCNISAIEQCGSVMRKHTLIESLCERMKPEHQEDISVLENITCTFLNTFIDEKNREYFVGLGKVNEYLNNMIKTLEELVSSGLVDEQNVTTIYNLLIALSSLCLESTIGEQVMKLGGVTFLCSLICKINAGSEEDHPQEIIEGVTACLWNLLLIENVKRFVMIPNLNQNTIDTKILVEKLIILSNSKFANVKRNTSHIIQILSSKLILSPRNEKSGNNNTPSTNNTPVNDNLFESSEMIQKLLTEIKQSASSIKINDIEQVKTSSGILWNMAGNSREVRDKIREQKGLEILCSIILTALKLSSKNMKMYRDVVYKVTGAMASLSLDEENALIMGSNSNLIPSLLNSLQLYPISESDNFTTLENVLTLLNNLSIVKENRKQIYELRGIPIVIQFLKSYKSLQELKIAEKASNILTNMAIDDESSNSIREEGGIESLVSIVSIDPVKEDIETSESPIVDVNNVKKKAAHTLWNLMLQDENLKRIEEVGGLKPLVHLLPETNLEELVESQLRKKEEEVLSDISSDDEDDEVKSTNSSTDEEEVMAFERQSLSVQVEEVNNDLPEVKTPEKPVYQPPQTPSSSRPTREQSAQVRNILRHWGSISGEEDSIIQGFNASEPLVSPKKEPEPAVVVIEPVKTPAKEEKKEVVIPTDKFKKAAAVHVQKQDTENLSSPVKERKFSSVIKTESTVKPTIEKKKPVVTISKGEPAIIESTMKYVEEKPSTPKQVPVQKATPTVKPTEEVEEVKIKEPEQVKPEPIVEKKPEIVKPIIKNVEPIPEPKKVVVETPKEQAKLPSPATHEKVHIPSLNLHTQEPEQAITPKTANDFLNKSSPSLGVDVVSEFTGVDSDSDSQLDDTTPSAFEASTFIEVTQAQNDSDSDSDVMVDENRDDMDILANIGVQSHDYLDDMDDLSVSTAEKKTETPNSTPRQPLTPKKPNGEITLDRRVEKITNFYQSEKLYLSILEIIDKYLVTNENIKQYIGKQEHSEIFSDFDCIRMINKDLFTELENVYTTCNDDPKKIDEIQIGRLILKRVPTMRLYKTYSNNLERLLQTLAEIESKNTAYSSYYDKTVLPELVEAISEYQKENYKYNPITQNSARTRGLSVYAGASQSVSSSSSNRLSINLSGGGPMGTPLGIGSTIFSNGSVTFRAGKSIIKLSDVLSKIPIERVQFYGNWLQEMAFKLSDSTYPDQKCLHEAYDQMQAISDHCLDKFTELEKLEQFSQMLAGNLLSQNRKYFVMDNLGFPEPQNLNEYKLYQQWKKSYTSKSKKLEKEWTKKNINEMLSNPSGIKNLIKKYGISPIFRPRIWMEISGAQQKLNENTGYYKKILSVHGNKNKTPWLDQIEKDLKRTYVQHPYFNNDEKVQAALRRVLIAYCWRNPLVSYSQSFNYIAGLMLLHLSEEEVFWLFVAILEDYLPANYYSPELKGVLVDAMVFDELLSVNLYKLACHFKSIDFEISTFTMSFFMKLFTVDFPIETTLRFWDAFLCYGSQMMFRTVLAILKLNQDALLKTTDVSEIMLTMQDIVKTQFDCQKIMKTAFGFSKITHEKVQTLRKKYTPLIDVELERQREYRR</sequence>
<feature type="domain" description="Rab-GAP TBC" evidence="4">
    <location>
        <begin position="1362"/>
        <end position="1553"/>
    </location>
</feature>
<dbReference type="eggNOG" id="KOG2058">
    <property type="taxonomic scope" value="Eukaryota"/>
</dbReference>
<evidence type="ECO:0000259" key="3">
    <source>
        <dbReference type="PROSITE" id="PS50010"/>
    </source>
</evidence>
<dbReference type="OrthoDB" id="294251at2759"/>
<feature type="region of interest" description="Disordered" evidence="2">
    <location>
        <begin position="626"/>
        <end position="654"/>
    </location>
</feature>
<feature type="repeat" description="ARM" evidence="1">
    <location>
        <begin position="453"/>
        <end position="499"/>
    </location>
</feature>
<dbReference type="InterPro" id="IPR016024">
    <property type="entry name" value="ARM-type_fold"/>
</dbReference>
<dbReference type="SUPFAM" id="SSF47923">
    <property type="entry name" value="Ypt/Rab-GAP domain of gyp1p"/>
    <property type="match status" value="2"/>
</dbReference>
<dbReference type="Pfam" id="PF00566">
    <property type="entry name" value="RabGAP-TBC"/>
    <property type="match status" value="1"/>
</dbReference>
<dbReference type="GeneID" id="8852497"/>
<dbReference type="VEuPathDB" id="AmoebaDB:NAEGRDRAFT_63374"/>
<dbReference type="SMART" id="SM00164">
    <property type="entry name" value="TBC"/>
    <property type="match status" value="1"/>
</dbReference>
<proteinExistence type="predicted"/>
<dbReference type="PANTHER" id="PTHR47219:SF20">
    <property type="entry name" value="TBC1 DOMAIN FAMILY MEMBER 2B"/>
    <property type="match status" value="1"/>
</dbReference>
<dbReference type="PROSITE" id="PS50010">
    <property type="entry name" value="DH_2"/>
    <property type="match status" value="1"/>
</dbReference>
<organism evidence="6">
    <name type="scientific">Naegleria gruberi</name>
    <name type="common">Amoeba</name>
    <dbReference type="NCBI Taxonomy" id="5762"/>
    <lineage>
        <taxon>Eukaryota</taxon>
        <taxon>Discoba</taxon>
        <taxon>Heterolobosea</taxon>
        <taxon>Tetramitia</taxon>
        <taxon>Eutetramitia</taxon>
        <taxon>Vahlkampfiidae</taxon>
        <taxon>Naegleria</taxon>
    </lineage>
</organism>
<dbReference type="SMART" id="SM00185">
    <property type="entry name" value="ARM"/>
    <property type="match status" value="7"/>
</dbReference>
<feature type="region of interest" description="Disordered" evidence="2">
    <location>
        <begin position="784"/>
        <end position="808"/>
    </location>
</feature>
<dbReference type="InterPro" id="IPR011989">
    <property type="entry name" value="ARM-like"/>
</dbReference>
<evidence type="ECO:0000256" key="1">
    <source>
        <dbReference type="PROSITE-ProRule" id="PRU00259"/>
    </source>
</evidence>
<dbReference type="GO" id="GO:0005085">
    <property type="term" value="F:guanyl-nucleotide exchange factor activity"/>
    <property type="evidence" value="ECO:0007669"/>
    <property type="project" value="InterPro"/>
</dbReference>
<dbReference type="FunFam" id="1.10.8.270:FF:000026">
    <property type="entry name" value="TBC (Tre-2/Bub2/Cdc16) domain family"/>
    <property type="match status" value="1"/>
</dbReference>
<evidence type="ECO:0000256" key="2">
    <source>
        <dbReference type="SAM" id="MobiDB-lite"/>
    </source>
</evidence>
<dbReference type="InterPro" id="IPR000195">
    <property type="entry name" value="Rab-GAP-TBC_dom"/>
</dbReference>
<dbReference type="PROSITE" id="PS50176">
    <property type="entry name" value="ARM_REPEAT"/>
    <property type="match status" value="1"/>
</dbReference>